<gene>
    <name evidence="2" type="ORF">Tco_0978005</name>
</gene>
<keyword evidence="3" id="KW-1185">Reference proteome</keyword>
<reference evidence="2" key="2">
    <citation type="submission" date="2022-01" db="EMBL/GenBank/DDBJ databases">
        <authorList>
            <person name="Yamashiro T."/>
            <person name="Shiraishi A."/>
            <person name="Satake H."/>
            <person name="Nakayama K."/>
        </authorList>
    </citation>
    <scope>NUCLEOTIDE SEQUENCE</scope>
</reference>
<keyword evidence="2" id="KW-0695">RNA-directed DNA polymerase</keyword>
<evidence type="ECO:0000313" key="3">
    <source>
        <dbReference type="Proteomes" id="UP001151760"/>
    </source>
</evidence>
<feature type="domain" description="Reverse transcriptase" evidence="1">
    <location>
        <begin position="208"/>
        <end position="309"/>
    </location>
</feature>
<name>A0ABQ5EM59_9ASTR</name>
<dbReference type="SUPFAM" id="SSF81631">
    <property type="entry name" value="PAP/OAS1 substrate-binding domain"/>
    <property type="match status" value="1"/>
</dbReference>
<comment type="caution">
    <text evidence="2">The sequence shown here is derived from an EMBL/GenBank/DDBJ whole genome shotgun (WGS) entry which is preliminary data.</text>
</comment>
<dbReference type="EMBL" id="BQNB010016441">
    <property type="protein sequence ID" value="GJT51848.1"/>
    <property type="molecule type" value="Genomic_DNA"/>
</dbReference>
<feature type="non-terminal residue" evidence="2">
    <location>
        <position position="1"/>
    </location>
</feature>
<dbReference type="InterPro" id="IPR043502">
    <property type="entry name" value="DNA/RNA_pol_sf"/>
</dbReference>
<evidence type="ECO:0000313" key="2">
    <source>
        <dbReference type="EMBL" id="GJT51848.1"/>
    </source>
</evidence>
<accession>A0ABQ5EM59</accession>
<proteinExistence type="predicted"/>
<dbReference type="Pfam" id="PF00078">
    <property type="entry name" value="RVT_1"/>
    <property type="match status" value="1"/>
</dbReference>
<keyword evidence="2" id="KW-0548">Nucleotidyltransferase</keyword>
<evidence type="ECO:0000259" key="1">
    <source>
        <dbReference type="Pfam" id="PF00078"/>
    </source>
</evidence>
<protein>
    <submittedName>
        <fullName evidence="2">RNA-directed DNA polymerase, eukaryota, reverse transcriptase zinc-binding domain protein</fullName>
    </submittedName>
</protein>
<dbReference type="Gene3D" id="1.10.1410.10">
    <property type="match status" value="1"/>
</dbReference>
<dbReference type="Proteomes" id="UP001151760">
    <property type="component" value="Unassembled WGS sequence"/>
</dbReference>
<dbReference type="InterPro" id="IPR000477">
    <property type="entry name" value="RT_dom"/>
</dbReference>
<dbReference type="SUPFAM" id="SSF56672">
    <property type="entry name" value="DNA/RNA polymerases"/>
    <property type="match status" value="1"/>
</dbReference>
<dbReference type="GO" id="GO:0003964">
    <property type="term" value="F:RNA-directed DNA polymerase activity"/>
    <property type="evidence" value="ECO:0007669"/>
    <property type="project" value="UniProtKB-KW"/>
</dbReference>
<sequence length="332" mass="38141">IKEWPTHHGINKPPNGFGSYAICMLVIYLQTCSFFPPLKEILSSDIISKIKDNPTHGKLDLAARVDHHKTRLESTFASSLHSSSYLDPNYLFFGFVIKVAANCKWLEKEMNEDVESRLWDPIELKKNMTAGIDEKCLKNISLKFRSTCDSVKTEETKLIRPQLGRVERVRSNYMKNEELYAKELRTLLFVRANFAGDTRTAEDVVTCNMYGYFKSDRGLRQGEPMSSYLFTLVMEVLTLIVQRRVNRSNQFKFHWGCKELKLAQLCFADDQLMLCNGDHKSVEVLKEGLMEFSKASGLVRNMSKSTIFFGSVKDIEKKGFLKSCLFLFVSFP</sequence>
<reference evidence="2" key="1">
    <citation type="journal article" date="2022" name="Int. J. Mol. Sci.">
        <title>Draft Genome of Tanacetum Coccineum: Genomic Comparison of Closely Related Tanacetum-Family Plants.</title>
        <authorList>
            <person name="Yamashiro T."/>
            <person name="Shiraishi A."/>
            <person name="Nakayama K."/>
            <person name="Satake H."/>
        </authorList>
    </citation>
    <scope>NUCLEOTIDE SEQUENCE</scope>
</reference>
<organism evidence="2 3">
    <name type="scientific">Tanacetum coccineum</name>
    <dbReference type="NCBI Taxonomy" id="301880"/>
    <lineage>
        <taxon>Eukaryota</taxon>
        <taxon>Viridiplantae</taxon>
        <taxon>Streptophyta</taxon>
        <taxon>Embryophyta</taxon>
        <taxon>Tracheophyta</taxon>
        <taxon>Spermatophyta</taxon>
        <taxon>Magnoliopsida</taxon>
        <taxon>eudicotyledons</taxon>
        <taxon>Gunneridae</taxon>
        <taxon>Pentapetalae</taxon>
        <taxon>asterids</taxon>
        <taxon>campanulids</taxon>
        <taxon>Asterales</taxon>
        <taxon>Asteraceae</taxon>
        <taxon>Asteroideae</taxon>
        <taxon>Anthemideae</taxon>
        <taxon>Anthemidinae</taxon>
        <taxon>Tanacetum</taxon>
    </lineage>
</organism>
<keyword evidence="2" id="KW-0808">Transferase</keyword>